<keyword evidence="1" id="KW-0812">Transmembrane</keyword>
<comment type="caution">
    <text evidence="2">The sequence shown here is derived from an EMBL/GenBank/DDBJ whole genome shotgun (WGS) entry which is preliminary data.</text>
</comment>
<organism evidence="2 3">
    <name type="scientific">Chitinophaga skermanii</name>
    <dbReference type="NCBI Taxonomy" id="331697"/>
    <lineage>
        <taxon>Bacteria</taxon>
        <taxon>Pseudomonadati</taxon>
        <taxon>Bacteroidota</taxon>
        <taxon>Chitinophagia</taxon>
        <taxon>Chitinophagales</taxon>
        <taxon>Chitinophagaceae</taxon>
        <taxon>Chitinophaga</taxon>
    </lineage>
</organism>
<protein>
    <submittedName>
        <fullName evidence="2">Uncharacterized protein</fullName>
    </submittedName>
</protein>
<name>A0A327R4J3_9BACT</name>
<gene>
    <name evidence="2" type="ORF">LX64_00290</name>
</gene>
<feature type="transmembrane region" description="Helical" evidence="1">
    <location>
        <begin position="12"/>
        <end position="32"/>
    </location>
</feature>
<feature type="transmembrane region" description="Helical" evidence="1">
    <location>
        <begin position="154"/>
        <end position="173"/>
    </location>
</feature>
<dbReference type="EMBL" id="QLLL01000001">
    <property type="protein sequence ID" value="RAJ10684.1"/>
    <property type="molecule type" value="Genomic_DNA"/>
</dbReference>
<keyword evidence="3" id="KW-1185">Reference proteome</keyword>
<accession>A0A327R4J3</accession>
<sequence length="182" mass="20644">MKKLTFETGLFSRSLLVYIVLMLIWTFVNYTVPNMNGIVNVVVYMLIFAVSVLMAQKEIWGIFSFLYIFAISAFIICVDFIVIMMTVSIENIIIANVIHALYLSAAVTFFINRIYGIYFNKVLLVVLFFGLLAAFEFITQFAHNIQTVYNIHPSVTMLSIIITTIFIPVLVGMKLKPAASVE</sequence>
<feature type="transmembrane region" description="Helical" evidence="1">
    <location>
        <begin position="38"/>
        <end position="55"/>
    </location>
</feature>
<proteinExistence type="predicted"/>
<evidence type="ECO:0000313" key="2">
    <source>
        <dbReference type="EMBL" id="RAJ10684.1"/>
    </source>
</evidence>
<keyword evidence="1" id="KW-1133">Transmembrane helix</keyword>
<keyword evidence="1" id="KW-0472">Membrane</keyword>
<dbReference type="Proteomes" id="UP000249547">
    <property type="component" value="Unassembled WGS sequence"/>
</dbReference>
<feature type="transmembrane region" description="Helical" evidence="1">
    <location>
        <begin position="62"/>
        <end position="86"/>
    </location>
</feature>
<feature type="transmembrane region" description="Helical" evidence="1">
    <location>
        <begin position="123"/>
        <end position="142"/>
    </location>
</feature>
<reference evidence="2 3" key="1">
    <citation type="submission" date="2018-06" db="EMBL/GenBank/DDBJ databases">
        <title>Genomic Encyclopedia of Archaeal and Bacterial Type Strains, Phase II (KMG-II): from individual species to whole genera.</title>
        <authorList>
            <person name="Goeker M."/>
        </authorList>
    </citation>
    <scope>NUCLEOTIDE SEQUENCE [LARGE SCALE GENOMIC DNA]</scope>
    <source>
        <strain evidence="2 3">DSM 23857</strain>
    </source>
</reference>
<evidence type="ECO:0000256" key="1">
    <source>
        <dbReference type="SAM" id="Phobius"/>
    </source>
</evidence>
<feature type="transmembrane region" description="Helical" evidence="1">
    <location>
        <begin position="92"/>
        <end position="111"/>
    </location>
</feature>
<dbReference type="RefSeq" id="WP_111595817.1">
    <property type="nucleotide sequence ID" value="NZ_QLLL01000001.1"/>
</dbReference>
<evidence type="ECO:0000313" key="3">
    <source>
        <dbReference type="Proteomes" id="UP000249547"/>
    </source>
</evidence>
<dbReference type="AlphaFoldDB" id="A0A327R4J3"/>